<keyword evidence="2" id="KW-0805">Transcription regulation</keyword>
<gene>
    <name evidence="7" type="ORF">CJD36_016625</name>
</gene>
<evidence type="ECO:0008006" key="9">
    <source>
        <dbReference type="Google" id="ProtNLM"/>
    </source>
</evidence>
<sequence length="196" mass="23059">MPAYSEQDIIAGCRKKSRAIQEHLYKTYYSMFLKVCARYAKNMQDAEQLLNDGFLKIFTQIDKYGNTGSFEGWMKRVVVNTCLDYLRSTYLKEEMTMHVNAIQPEDTDLSVTNEGLEHIEFRELVSMIQVLPSMTRTVFNMFVFEGFNHKEISEQLDISEGTSHWHVHQARNVLQKKITKVEQQLQQKVTYETRRI</sequence>
<dbReference type="GO" id="GO:0003677">
    <property type="term" value="F:DNA binding"/>
    <property type="evidence" value="ECO:0007669"/>
    <property type="project" value="InterPro"/>
</dbReference>
<feature type="domain" description="RNA polymerase sigma-70 region 2" evidence="5">
    <location>
        <begin position="24"/>
        <end position="88"/>
    </location>
</feature>
<dbReference type="Gene3D" id="1.10.10.10">
    <property type="entry name" value="Winged helix-like DNA-binding domain superfamily/Winged helix DNA-binding domain"/>
    <property type="match status" value="1"/>
</dbReference>
<evidence type="ECO:0000256" key="1">
    <source>
        <dbReference type="ARBA" id="ARBA00010641"/>
    </source>
</evidence>
<dbReference type="InterPro" id="IPR014284">
    <property type="entry name" value="RNA_pol_sigma-70_dom"/>
</dbReference>
<keyword evidence="4" id="KW-0804">Transcription</keyword>
<dbReference type="AlphaFoldDB" id="A0A2S7SUU1"/>
<dbReference type="InterPro" id="IPR039425">
    <property type="entry name" value="RNA_pol_sigma-70-like"/>
</dbReference>
<feature type="domain" description="RNA polymerase sigma factor 70 region 4 type 2" evidence="6">
    <location>
        <begin position="122"/>
        <end position="171"/>
    </location>
</feature>
<evidence type="ECO:0000256" key="3">
    <source>
        <dbReference type="ARBA" id="ARBA00023082"/>
    </source>
</evidence>
<dbReference type="OrthoDB" id="1056775at2"/>
<dbReference type="InterPro" id="IPR007627">
    <property type="entry name" value="RNA_pol_sigma70_r2"/>
</dbReference>
<dbReference type="Proteomes" id="UP000239872">
    <property type="component" value="Unassembled WGS sequence"/>
</dbReference>
<evidence type="ECO:0000259" key="5">
    <source>
        <dbReference type="Pfam" id="PF04542"/>
    </source>
</evidence>
<dbReference type="PANTHER" id="PTHR43133:SF46">
    <property type="entry name" value="RNA POLYMERASE SIGMA-70 FACTOR ECF SUBFAMILY"/>
    <property type="match status" value="1"/>
</dbReference>
<proteinExistence type="inferred from homology"/>
<name>A0A2S7SUU1_9BACT</name>
<dbReference type="PANTHER" id="PTHR43133">
    <property type="entry name" value="RNA POLYMERASE ECF-TYPE SIGMA FACTO"/>
    <property type="match status" value="1"/>
</dbReference>
<dbReference type="EMBL" id="PPSL01000004">
    <property type="protein sequence ID" value="PQJ10306.1"/>
    <property type="molecule type" value="Genomic_DNA"/>
</dbReference>
<comment type="caution">
    <text evidence="7">The sequence shown here is derived from an EMBL/GenBank/DDBJ whole genome shotgun (WGS) entry which is preliminary data.</text>
</comment>
<dbReference type="GO" id="GO:0006352">
    <property type="term" value="P:DNA-templated transcription initiation"/>
    <property type="evidence" value="ECO:0007669"/>
    <property type="project" value="InterPro"/>
</dbReference>
<evidence type="ECO:0000313" key="8">
    <source>
        <dbReference type="Proteomes" id="UP000239872"/>
    </source>
</evidence>
<dbReference type="Pfam" id="PF08281">
    <property type="entry name" value="Sigma70_r4_2"/>
    <property type="match status" value="1"/>
</dbReference>
<protein>
    <recommendedName>
        <fullName evidence="9">RNA polymerase subunit sigma-70</fullName>
    </recommendedName>
</protein>
<accession>A0A2S7SUU1</accession>
<dbReference type="Gene3D" id="1.10.1740.10">
    <property type="match status" value="1"/>
</dbReference>
<evidence type="ECO:0000313" key="7">
    <source>
        <dbReference type="EMBL" id="PQJ10306.1"/>
    </source>
</evidence>
<dbReference type="InterPro" id="IPR013249">
    <property type="entry name" value="RNA_pol_sigma70_r4_t2"/>
</dbReference>
<dbReference type="RefSeq" id="WP_105040315.1">
    <property type="nucleotide sequence ID" value="NZ_PPSL01000004.1"/>
</dbReference>
<dbReference type="SUPFAM" id="SSF88946">
    <property type="entry name" value="Sigma2 domain of RNA polymerase sigma factors"/>
    <property type="match status" value="1"/>
</dbReference>
<dbReference type="SUPFAM" id="SSF88659">
    <property type="entry name" value="Sigma3 and sigma4 domains of RNA polymerase sigma factors"/>
    <property type="match status" value="1"/>
</dbReference>
<organism evidence="7 8">
    <name type="scientific">Flavipsychrobacter stenotrophus</name>
    <dbReference type="NCBI Taxonomy" id="2077091"/>
    <lineage>
        <taxon>Bacteria</taxon>
        <taxon>Pseudomonadati</taxon>
        <taxon>Bacteroidota</taxon>
        <taxon>Chitinophagia</taxon>
        <taxon>Chitinophagales</taxon>
        <taxon>Chitinophagaceae</taxon>
        <taxon>Flavipsychrobacter</taxon>
    </lineage>
</organism>
<evidence type="ECO:0000256" key="2">
    <source>
        <dbReference type="ARBA" id="ARBA00023015"/>
    </source>
</evidence>
<evidence type="ECO:0000259" key="6">
    <source>
        <dbReference type="Pfam" id="PF08281"/>
    </source>
</evidence>
<keyword evidence="8" id="KW-1185">Reference proteome</keyword>
<dbReference type="Pfam" id="PF04542">
    <property type="entry name" value="Sigma70_r2"/>
    <property type="match status" value="1"/>
</dbReference>
<comment type="similarity">
    <text evidence="1">Belongs to the sigma-70 factor family. ECF subfamily.</text>
</comment>
<dbReference type="GO" id="GO:0016987">
    <property type="term" value="F:sigma factor activity"/>
    <property type="evidence" value="ECO:0007669"/>
    <property type="project" value="UniProtKB-KW"/>
</dbReference>
<keyword evidence="3" id="KW-0731">Sigma factor</keyword>
<dbReference type="InterPro" id="IPR013325">
    <property type="entry name" value="RNA_pol_sigma_r2"/>
</dbReference>
<dbReference type="InterPro" id="IPR013324">
    <property type="entry name" value="RNA_pol_sigma_r3/r4-like"/>
</dbReference>
<dbReference type="InterPro" id="IPR036388">
    <property type="entry name" value="WH-like_DNA-bd_sf"/>
</dbReference>
<dbReference type="NCBIfam" id="TIGR02937">
    <property type="entry name" value="sigma70-ECF"/>
    <property type="match status" value="1"/>
</dbReference>
<evidence type="ECO:0000256" key="4">
    <source>
        <dbReference type="ARBA" id="ARBA00023163"/>
    </source>
</evidence>
<reference evidence="7 8" key="1">
    <citation type="submission" date="2018-01" db="EMBL/GenBank/DDBJ databases">
        <title>A novel member of the phylum Bacteroidetes isolated from glacier ice.</title>
        <authorList>
            <person name="Liu Q."/>
            <person name="Xin Y.-H."/>
        </authorList>
    </citation>
    <scope>NUCLEOTIDE SEQUENCE [LARGE SCALE GENOMIC DNA]</scope>
    <source>
        <strain evidence="7 8">RB1R16</strain>
    </source>
</reference>